<reference evidence="1 2" key="1">
    <citation type="submission" date="2019-02" db="EMBL/GenBank/DDBJ databases">
        <title>Halieaceae_genomes.</title>
        <authorList>
            <person name="Li S.-H."/>
        </authorList>
    </citation>
    <scope>NUCLEOTIDE SEQUENCE [LARGE SCALE GENOMIC DNA]</scope>
    <source>
        <strain evidence="1 2">JH123</strain>
    </source>
</reference>
<accession>A0ABY6Q625</accession>
<organism evidence="1 2">
    <name type="scientific">Candidatus Paraluminiphilus aquimaris</name>
    <dbReference type="NCBI Taxonomy" id="2518994"/>
    <lineage>
        <taxon>Bacteria</taxon>
        <taxon>Pseudomonadati</taxon>
        <taxon>Pseudomonadota</taxon>
        <taxon>Gammaproteobacteria</taxon>
        <taxon>Cellvibrionales</taxon>
        <taxon>Halieaceae</taxon>
        <taxon>Candidatus Paraluminiphilus</taxon>
    </lineage>
</organism>
<dbReference type="EMBL" id="CP036501">
    <property type="protein sequence ID" value="UZP74363.1"/>
    <property type="molecule type" value="Genomic_DNA"/>
</dbReference>
<evidence type="ECO:0000313" key="1">
    <source>
        <dbReference type="EMBL" id="UZP74363.1"/>
    </source>
</evidence>
<protein>
    <recommendedName>
        <fullName evidence="3">DUF2191 domain-containing protein</fullName>
    </recommendedName>
</protein>
<dbReference type="Proteomes" id="UP001317963">
    <property type="component" value="Chromosome"/>
</dbReference>
<gene>
    <name evidence="1" type="ORF">E0F26_06240</name>
</gene>
<sequence length="67" mass="7395">MPITITLPESLNKKTAASRLSSRKLLDIATDIAVTKNERDIQSAILELQQRKHYLPELAAQGLVALP</sequence>
<proteinExistence type="predicted"/>
<evidence type="ECO:0000313" key="2">
    <source>
        <dbReference type="Proteomes" id="UP001317963"/>
    </source>
</evidence>
<name>A0ABY6Q625_9GAMM</name>
<evidence type="ECO:0008006" key="3">
    <source>
        <dbReference type="Google" id="ProtNLM"/>
    </source>
</evidence>
<keyword evidence="2" id="KW-1185">Reference proteome</keyword>
<dbReference type="RefSeq" id="WP_279243178.1">
    <property type="nucleotide sequence ID" value="NZ_CP036501.1"/>
</dbReference>